<evidence type="ECO:0000313" key="2">
    <source>
        <dbReference type="EMBL" id="KAL0361723.1"/>
    </source>
</evidence>
<sequence length="176" mass="20278">MCAGRRRAENGDYARGALCTVCYASWQYQDVSDLRPYYWWPTMKKDVAEFVARCLTCQQVKAEHQAPAENDAVWVIVDRLTKTAHFLPIRQNDSLDKLAELYVSEIVRLHGIPTSIVSDRDPRFTSHFWGSLHRALGKIAFQHSVSSSDRWTVRKNDSTLEDMMRACVIEIQRELG</sequence>
<reference evidence="2" key="1">
    <citation type="submission" date="2020-06" db="EMBL/GenBank/DDBJ databases">
        <authorList>
            <person name="Li T."/>
            <person name="Hu X."/>
            <person name="Zhang T."/>
            <person name="Song X."/>
            <person name="Zhang H."/>
            <person name="Dai N."/>
            <person name="Sheng W."/>
            <person name="Hou X."/>
            <person name="Wei L."/>
        </authorList>
    </citation>
    <scope>NUCLEOTIDE SEQUENCE</scope>
    <source>
        <strain evidence="2">G02</strain>
        <tissue evidence="2">Leaf</tissue>
    </source>
</reference>
<organism evidence="2">
    <name type="scientific">Sesamum radiatum</name>
    <name type="common">Black benniseed</name>
    <dbReference type="NCBI Taxonomy" id="300843"/>
    <lineage>
        <taxon>Eukaryota</taxon>
        <taxon>Viridiplantae</taxon>
        <taxon>Streptophyta</taxon>
        <taxon>Embryophyta</taxon>
        <taxon>Tracheophyta</taxon>
        <taxon>Spermatophyta</taxon>
        <taxon>Magnoliopsida</taxon>
        <taxon>eudicotyledons</taxon>
        <taxon>Gunneridae</taxon>
        <taxon>Pentapetalae</taxon>
        <taxon>asterids</taxon>
        <taxon>lamiids</taxon>
        <taxon>Lamiales</taxon>
        <taxon>Pedaliaceae</taxon>
        <taxon>Sesamum</taxon>
    </lineage>
</organism>
<comment type="caution">
    <text evidence="2">The sequence shown here is derived from an EMBL/GenBank/DDBJ whole genome shotgun (WGS) entry which is preliminary data.</text>
</comment>
<protein>
    <recommendedName>
        <fullName evidence="1">Integrase zinc-binding domain-containing protein</fullName>
    </recommendedName>
</protein>
<dbReference type="PANTHER" id="PTHR35046">
    <property type="entry name" value="ZINC KNUCKLE (CCHC-TYPE) FAMILY PROTEIN"/>
    <property type="match status" value="1"/>
</dbReference>
<dbReference type="Pfam" id="PF17921">
    <property type="entry name" value="Integrase_H2C2"/>
    <property type="match status" value="1"/>
</dbReference>
<reference evidence="2" key="2">
    <citation type="journal article" date="2024" name="Plant">
        <title>Genomic evolution and insights into agronomic trait innovations of Sesamum species.</title>
        <authorList>
            <person name="Miao H."/>
            <person name="Wang L."/>
            <person name="Qu L."/>
            <person name="Liu H."/>
            <person name="Sun Y."/>
            <person name="Le M."/>
            <person name="Wang Q."/>
            <person name="Wei S."/>
            <person name="Zheng Y."/>
            <person name="Lin W."/>
            <person name="Duan Y."/>
            <person name="Cao H."/>
            <person name="Xiong S."/>
            <person name="Wang X."/>
            <person name="Wei L."/>
            <person name="Li C."/>
            <person name="Ma Q."/>
            <person name="Ju M."/>
            <person name="Zhao R."/>
            <person name="Li G."/>
            <person name="Mu C."/>
            <person name="Tian Q."/>
            <person name="Mei H."/>
            <person name="Zhang T."/>
            <person name="Gao T."/>
            <person name="Zhang H."/>
        </authorList>
    </citation>
    <scope>NUCLEOTIDE SEQUENCE</scope>
    <source>
        <strain evidence="2">G02</strain>
    </source>
</reference>
<dbReference type="AlphaFoldDB" id="A0AAW2Q1V3"/>
<dbReference type="GO" id="GO:0003676">
    <property type="term" value="F:nucleic acid binding"/>
    <property type="evidence" value="ECO:0007669"/>
    <property type="project" value="InterPro"/>
</dbReference>
<name>A0AAW2Q1V3_SESRA</name>
<dbReference type="Gene3D" id="3.30.420.10">
    <property type="entry name" value="Ribonuclease H-like superfamily/Ribonuclease H"/>
    <property type="match status" value="1"/>
</dbReference>
<proteinExistence type="predicted"/>
<feature type="domain" description="Integrase zinc-binding" evidence="1">
    <location>
        <begin position="33"/>
        <end position="62"/>
    </location>
</feature>
<dbReference type="EMBL" id="JACGWJ010000016">
    <property type="protein sequence ID" value="KAL0361723.1"/>
    <property type="molecule type" value="Genomic_DNA"/>
</dbReference>
<dbReference type="SUPFAM" id="SSF53098">
    <property type="entry name" value="Ribonuclease H-like"/>
    <property type="match status" value="1"/>
</dbReference>
<gene>
    <name evidence="2" type="ORF">Sradi_3856800</name>
</gene>
<evidence type="ECO:0000259" key="1">
    <source>
        <dbReference type="Pfam" id="PF17921"/>
    </source>
</evidence>
<dbReference type="InterPro" id="IPR036397">
    <property type="entry name" value="RNaseH_sf"/>
</dbReference>
<accession>A0AAW2Q1V3</accession>
<dbReference type="InterPro" id="IPR041588">
    <property type="entry name" value="Integrase_H2C2"/>
</dbReference>
<dbReference type="InterPro" id="IPR012337">
    <property type="entry name" value="RNaseH-like_sf"/>
</dbReference>
<dbReference type="Gene3D" id="1.10.340.70">
    <property type="match status" value="1"/>
</dbReference>
<dbReference type="PANTHER" id="PTHR35046:SF9">
    <property type="entry name" value="RNA-DIRECTED DNA POLYMERASE"/>
    <property type="match status" value="1"/>
</dbReference>